<sequence>MPDVLQWISMTLRAVTAHVATMAGIGLPVLVPAAPASALLMPAAPAPAAAALVATAWVAEARAADAGPQRVCRIGDRRLTELSGLVATASGYVVVNDGSDDPAARKIFYLNGKCAVTRTVSYPSRPRDTEDMGLAADGTLWVADIGDNGENRTTVALWRLAPGAKKPQLFRLSYPDGPHDAEALLLDPGGTPIVVTKTIATAGVYVPASPLRAGKVTPLRRAGSVSLPVTTTSNPFSFPGRLVVTGGAVSPDDRHAVLRTYADAFEFDVSGGDVIGAITEGKPRQIALPDEPQGESVTYTADGTALLTVSEGTDPWLLRYGLPSRPAISKSPSASPSPSHSRSPSPTAAATARNVGFPAGALITGGVLLLAAGALLGVLILRRRR</sequence>
<organism evidence="3 4">
    <name type="scientific">Paractinoplanes globisporus</name>
    <dbReference type="NCBI Taxonomy" id="113565"/>
    <lineage>
        <taxon>Bacteria</taxon>
        <taxon>Bacillati</taxon>
        <taxon>Actinomycetota</taxon>
        <taxon>Actinomycetes</taxon>
        <taxon>Micromonosporales</taxon>
        <taxon>Micromonosporaceae</taxon>
        <taxon>Paractinoplanes</taxon>
    </lineage>
</organism>
<keyword evidence="2" id="KW-1133">Transmembrane helix</keyword>
<keyword evidence="2" id="KW-0812">Transmembrane</keyword>
<dbReference type="Proteomes" id="UP001602245">
    <property type="component" value="Unassembled WGS sequence"/>
</dbReference>
<dbReference type="EMBL" id="JBIAZU010000001">
    <property type="protein sequence ID" value="MFF5288309.1"/>
    <property type="molecule type" value="Genomic_DNA"/>
</dbReference>
<gene>
    <name evidence="3" type="ORF">ACFY35_02655</name>
</gene>
<evidence type="ECO:0000256" key="2">
    <source>
        <dbReference type="SAM" id="Phobius"/>
    </source>
</evidence>
<evidence type="ECO:0000313" key="4">
    <source>
        <dbReference type="Proteomes" id="UP001602245"/>
    </source>
</evidence>
<protein>
    <submittedName>
        <fullName evidence="3">Uncharacterized protein</fullName>
    </submittedName>
</protein>
<keyword evidence="2" id="KW-0472">Membrane</keyword>
<dbReference type="SUPFAM" id="SSF63829">
    <property type="entry name" value="Calcium-dependent phosphotriesterase"/>
    <property type="match status" value="1"/>
</dbReference>
<feature type="region of interest" description="Disordered" evidence="1">
    <location>
        <begin position="327"/>
        <end position="349"/>
    </location>
</feature>
<evidence type="ECO:0000256" key="1">
    <source>
        <dbReference type="SAM" id="MobiDB-lite"/>
    </source>
</evidence>
<name>A0ABW6W4T2_9ACTN</name>
<comment type="caution">
    <text evidence="3">The sequence shown here is derived from an EMBL/GenBank/DDBJ whole genome shotgun (WGS) entry which is preliminary data.</text>
</comment>
<feature type="transmembrane region" description="Helical" evidence="2">
    <location>
        <begin position="355"/>
        <end position="381"/>
    </location>
</feature>
<evidence type="ECO:0000313" key="3">
    <source>
        <dbReference type="EMBL" id="MFF5288309.1"/>
    </source>
</evidence>
<accession>A0ABW6W4T2</accession>
<proteinExistence type="predicted"/>
<dbReference type="RefSeq" id="WP_020511352.1">
    <property type="nucleotide sequence ID" value="NZ_JBIAZU010000001.1"/>
</dbReference>
<keyword evidence="4" id="KW-1185">Reference proteome</keyword>
<reference evidence="3 4" key="1">
    <citation type="submission" date="2024-10" db="EMBL/GenBank/DDBJ databases">
        <title>The Natural Products Discovery Center: Release of the First 8490 Sequenced Strains for Exploring Actinobacteria Biosynthetic Diversity.</title>
        <authorList>
            <person name="Kalkreuter E."/>
            <person name="Kautsar S.A."/>
            <person name="Yang D."/>
            <person name="Bader C.D."/>
            <person name="Teijaro C.N."/>
            <person name="Fluegel L."/>
            <person name="Davis C.M."/>
            <person name="Simpson J.R."/>
            <person name="Lauterbach L."/>
            <person name="Steele A.D."/>
            <person name="Gui C."/>
            <person name="Meng S."/>
            <person name="Li G."/>
            <person name="Viehrig K."/>
            <person name="Ye F."/>
            <person name="Su P."/>
            <person name="Kiefer A.F."/>
            <person name="Nichols A."/>
            <person name="Cepeda A.J."/>
            <person name="Yan W."/>
            <person name="Fan B."/>
            <person name="Jiang Y."/>
            <person name="Adhikari A."/>
            <person name="Zheng C.-J."/>
            <person name="Schuster L."/>
            <person name="Cowan T.M."/>
            <person name="Smanski M.J."/>
            <person name="Chevrette M.G."/>
            <person name="De Carvalho L.P.S."/>
            <person name="Shen B."/>
        </authorList>
    </citation>
    <scope>NUCLEOTIDE SEQUENCE [LARGE SCALE GENOMIC DNA]</scope>
    <source>
        <strain evidence="3 4">NPDC000087</strain>
    </source>
</reference>